<reference evidence="1 2" key="1">
    <citation type="journal article" date="2024" name="Nat. Commun.">
        <title>Phylogenomics reveals the evolutionary origins of lichenization in chlorophyte algae.</title>
        <authorList>
            <person name="Puginier C."/>
            <person name="Libourel C."/>
            <person name="Otte J."/>
            <person name="Skaloud P."/>
            <person name="Haon M."/>
            <person name="Grisel S."/>
            <person name="Petersen M."/>
            <person name="Berrin J.G."/>
            <person name="Delaux P.M."/>
            <person name="Dal Grande F."/>
            <person name="Keller J."/>
        </authorList>
    </citation>
    <scope>NUCLEOTIDE SEQUENCE [LARGE SCALE GENOMIC DNA]</scope>
    <source>
        <strain evidence="1 2">SAG 2036</strain>
    </source>
</reference>
<evidence type="ECO:0000313" key="1">
    <source>
        <dbReference type="EMBL" id="KAK9811020.1"/>
    </source>
</evidence>
<name>A0AAW1PMG9_9CHLO</name>
<organism evidence="1 2">
    <name type="scientific">Symbiochloris irregularis</name>
    <dbReference type="NCBI Taxonomy" id="706552"/>
    <lineage>
        <taxon>Eukaryota</taxon>
        <taxon>Viridiplantae</taxon>
        <taxon>Chlorophyta</taxon>
        <taxon>core chlorophytes</taxon>
        <taxon>Trebouxiophyceae</taxon>
        <taxon>Trebouxiales</taxon>
        <taxon>Trebouxiaceae</taxon>
        <taxon>Symbiochloris</taxon>
    </lineage>
</organism>
<accession>A0AAW1PMG9</accession>
<proteinExistence type="predicted"/>
<sequence length="1781" mass="209640">MHCAWNAASHRVVRSALHRRQSRLQHAVMAAWHAHTRTQAAVNAVITRMHDRQARAVLADAFHTWKASVAEDMDERLMLQLCRGHMAHLRVISCLVAWRKIAQIGALHRHVLGLVLRKRTHKIKVRVMLAWAEFVEYQQAGQEAVQQLQQHLQWVKAKQVLAVWKKLTSRRQQLRGFLARGRERLQHRRRRDILLGWRRYTIQKAARARQMLTLMDKAVAYSNARMRMTAFHEWVSVYRMLEGITALRSQRLARLCLRHWRDRLVTARDLQRRLSTHLGLRRCSRLQGTIKAWARLQLQRQHHSQQAEDLWAKHIAAWALNHFRDIVREAKLNKSAHEMWQEHVLIKALLGWQHVQASRKAARLAFKAAGLHVHAEAVLLAWHSWAAYHHHRQCHKVATLRANELHARMFTLKTFEAWTWAVSRRKRQRLTVLQALRHWMHIRQAQAFEAMRSAVAERRSINLAQTHLRKVLLCKCLAGWSVIGPALAKDRVKVQAFRFRSSEQMKAAVLRHWHWHVEWRKELKHSLALFLARHQQRMEHAGMTAFWWNAHLRKHSRTAAAIWFRKTAASVLAGFWVNVYAHQARVAHKQLSKAVAFLNNYTMAKAFNTWVHYWRHRQIKFHAFELAVRWHNARLAAAWKTWREHVQEVQEERLHISMADGFVRKHALAAAWLGLHRYWTYRGRMTKALAMSRLHKLCCCMELWKEAVALSHAMHQAEHRQRRVLKNRAWRAWRYCVHLAQLCEQRLAVTKRRLVRKKWNVWTALVQGRRMHASAADLLKRRITARKTRQALRWVFDRMLAHCRLNKAVQGLRLRAHRGIKQIAFAGWHARAHSRSCAREMLNGRLLSLMAAAFRLWRDAYDEAWEERRAEEARIKLRQILSAFSAWHAFAAYNVPLRQKRYRVERLTSSLRAWKANAAQFKAMKAVLRKISNRMRLGAWNSWRAWLADRQWMHAATGFARQVFVVKTKMQVLAAWKDRMARKHIKDELLNRAIMRMAGHQLRGAFNTWRLSVGQMIGLRRMQRRVAARFMHQMLSRAFAAWRSHTSVKQRLSGIMNKVFSAVQCSLLRRAFNSWLTFCYNSRNKERLQEMAEKYIGTIQHKNLRAAFNTWAEHAHESSRLHRLEATMNKARRAILNRTLRAAFTRWHEIAQLQRYARTTIDELAEKVRARDLGSTFAEWRTITQALAHKRRLLQQAVAFFRGGLATRAFKSWCSFADRKRRYRAAAAVFMQRTLLKAFNTWRGHRMARLVGVAHMLGRNAIYVWAFRQWQDSVREAKDLKEAQAQVEKYHGLWLQSQGMKGWKQWVHRQRLLHNHLSMRQARCRSQVLQHWRAIALLRISIKAKGQQLTKAHAFRCARHVFNVWASVCRAETHHRWHLARTALYGWADAAVYRRDRRNSVLVARHRLLHGRFRRSLRAWAVYTQEAIVKRAMFLRKQRALRDAIAIGDRLVRRQKRRLTTAAFTAWRARAHLLAEAAHMLRRHCARNLRRCLRRWQAYNRYKVARHREMQHAREQGARQLIGRCWRQWSQSASELSSIAQERWREAVSFAYASSAGSAFLAWKAFRALQRQRRVKLWVAFDIVLRRQAQDLKARALHAWKEAMQDILWAEDQCCIMRRQHQRQLLARILLVWSAYTTAMQAEPRPGSPFASPRTGQEVRMIVRRMAAMAGGGHDVDPGSDSEGEIFDGLYDSYGLQQADERDQRMQPYIQKAARAPLISSPAEYESYSDSGSLVVATPPPELFDAEGLIPAANQRGTIELVEVDIKHVQSRQHAHSRGRL</sequence>
<gene>
    <name evidence="1" type="ORF">WJX73_006925</name>
</gene>
<dbReference type="GO" id="GO:0019902">
    <property type="term" value="F:phosphatase binding"/>
    <property type="evidence" value="ECO:0007669"/>
    <property type="project" value="TreeGrafter"/>
</dbReference>
<keyword evidence="2" id="KW-1185">Reference proteome</keyword>
<dbReference type="Proteomes" id="UP001465755">
    <property type="component" value="Unassembled WGS sequence"/>
</dbReference>
<dbReference type="InterPro" id="IPR052270">
    <property type="entry name" value="CACF_protein"/>
</dbReference>
<protein>
    <recommendedName>
        <fullName evidence="3">Sfi1 spindle body domain-containing protein</fullName>
    </recommendedName>
</protein>
<comment type="caution">
    <text evidence="1">The sequence shown here is derived from an EMBL/GenBank/DDBJ whole genome shotgun (WGS) entry which is preliminary data.</text>
</comment>
<dbReference type="PANTHER" id="PTHR22028:SF9">
    <property type="entry name" value="SFI1 SPINDLE BODY DOMAIN-CONTAINING PROTEIN"/>
    <property type="match status" value="1"/>
</dbReference>
<evidence type="ECO:0000313" key="2">
    <source>
        <dbReference type="Proteomes" id="UP001465755"/>
    </source>
</evidence>
<dbReference type="EMBL" id="JALJOQ010000012">
    <property type="protein sequence ID" value="KAK9811020.1"/>
    <property type="molecule type" value="Genomic_DNA"/>
</dbReference>
<dbReference type="PANTHER" id="PTHR22028">
    <property type="entry name" value="SFI1 SPINDLE BODY DOMAIN-CONTAINING PROTEIN-RELATED"/>
    <property type="match status" value="1"/>
</dbReference>
<evidence type="ECO:0008006" key="3">
    <source>
        <dbReference type="Google" id="ProtNLM"/>
    </source>
</evidence>